<proteinExistence type="predicted"/>
<comment type="caution">
    <text evidence="2">The sequence shown here is derived from an EMBL/GenBank/DDBJ whole genome shotgun (WGS) entry which is preliminary data.</text>
</comment>
<protein>
    <submittedName>
        <fullName evidence="2">Uncharacterized protein</fullName>
    </submittedName>
</protein>
<name>A0A8B6DBG5_MYTGA</name>
<dbReference type="Proteomes" id="UP000596742">
    <property type="component" value="Unassembled WGS sequence"/>
</dbReference>
<evidence type="ECO:0000313" key="3">
    <source>
        <dbReference type="Proteomes" id="UP000596742"/>
    </source>
</evidence>
<feature type="region of interest" description="Disordered" evidence="1">
    <location>
        <begin position="1"/>
        <end position="30"/>
    </location>
</feature>
<sequence>MSLMRATVMNVHQGRGVEEGDVTRPGVPVEGHLEEEEVLTEEDLRGLVSAIATQHPDFVFDVLNKDNNQEAVQPLTDVPAPTVGRCQLKQRDGVVAEHVRTATPAYQYVPNS</sequence>
<evidence type="ECO:0000256" key="1">
    <source>
        <dbReference type="SAM" id="MobiDB-lite"/>
    </source>
</evidence>
<keyword evidence="3" id="KW-1185">Reference proteome</keyword>
<dbReference type="AlphaFoldDB" id="A0A8B6DBG5"/>
<dbReference type="EMBL" id="UYJE01003134">
    <property type="protein sequence ID" value="VDI16866.1"/>
    <property type="molecule type" value="Genomic_DNA"/>
</dbReference>
<reference evidence="2" key="1">
    <citation type="submission" date="2018-11" db="EMBL/GenBank/DDBJ databases">
        <authorList>
            <person name="Alioto T."/>
            <person name="Alioto T."/>
        </authorList>
    </citation>
    <scope>NUCLEOTIDE SEQUENCE</scope>
</reference>
<organism evidence="2 3">
    <name type="scientific">Mytilus galloprovincialis</name>
    <name type="common">Mediterranean mussel</name>
    <dbReference type="NCBI Taxonomy" id="29158"/>
    <lineage>
        <taxon>Eukaryota</taxon>
        <taxon>Metazoa</taxon>
        <taxon>Spiralia</taxon>
        <taxon>Lophotrochozoa</taxon>
        <taxon>Mollusca</taxon>
        <taxon>Bivalvia</taxon>
        <taxon>Autobranchia</taxon>
        <taxon>Pteriomorphia</taxon>
        <taxon>Mytilida</taxon>
        <taxon>Mytiloidea</taxon>
        <taxon>Mytilidae</taxon>
        <taxon>Mytilinae</taxon>
        <taxon>Mytilus</taxon>
    </lineage>
</organism>
<evidence type="ECO:0000313" key="2">
    <source>
        <dbReference type="EMBL" id="VDI16866.1"/>
    </source>
</evidence>
<accession>A0A8B6DBG5</accession>
<gene>
    <name evidence="2" type="ORF">MGAL_10B091629</name>
</gene>